<keyword evidence="3" id="KW-1185">Reference proteome</keyword>
<dbReference type="AlphaFoldDB" id="A0A517SDI8"/>
<dbReference type="GO" id="GO:0004803">
    <property type="term" value="F:transposase activity"/>
    <property type="evidence" value="ECO:0007669"/>
    <property type="project" value="InterPro"/>
</dbReference>
<reference evidence="2 3" key="1">
    <citation type="submission" date="2019-02" db="EMBL/GenBank/DDBJ databases">
        <title>Deep-cultivation of Planctomycetes and their phenomic and genomic characterization uncovers novel biology.</title>
        <authorList>
            <person name="Wiegand S."/>
            <person name="Jogler M."/>
            <person name="Boedeker C."/>
            <person name="Pinto D."/>
            <person name="Vollmers J."/>
            <person name="Rivas-Marin E."/>
            <person name="Kohn T."/>
            <person name="Peeters S.H."/>
            <person name="Heuer A."/>
            <person name="Rast P."/>
            <person name="Oberbeckmann S."/>
            <person name="Bunk B."/>
            <person name="Jeske O."/>
            <person name="Meyerdierks A."/>
            <person name="Storesund J.E."/>
            <person name="Kallscheuer N."/>
            <person name="Luecker S."/>
            <person name="Lage O.M."/>
            <person name="Pohl T."/>
            <person name="Merkel B.J."/>
            <person name="Hornburger P."/>
            <person name="Mueller R.-W."/>
            <person name="Bruemmer F."/>
            <person name="Labrenz M."/>
            <person name="Spormann A.M."/>
            <person name="Op den Camp H."/>
            <person name="Overmann J."/>
            <person name="Amann R."/>
            <person name="Jetten M.S.M."/>
            <person name="Mascher T."/>
            <person name="Medema M.H."/>
            <person name="Devos D.P."/>
            <person name="Kaster A.-K."/>
            <person name="Ovreas L."/>
            <person name="Rohde M."/>
            <person name="Galperin M.Y."/>
            <person name="Jogler C."/>
        </authorList>
    </citation>
    <scope>NUCLEOTIDE SEQUENCE [LARGE SCALE GENOMIC DNA]</scope>
    <source>
        <strain evidence="2 3">Pan44</strain>
    </source>
</reference>
<dbReference type="PANTHER" id="PTHR36966:SF1">
    <property type="entry name" value="REP-ASSOCIATED TYROSINE TRANSPOSASE"/>
    <property type="match status" value="1"/>
</dbReference>
<sequence length="196" mass="22857">MQGHRKQLRRFHEPGDVHELTFSNYRQLELLTRDDWRQMLCQSIDRAIANHKYRLVAFVLMTNHVHLLVFPTEVRPGELPDLDVLLSAIKRPFSYRVKQMLIAEKSPLLHELTVLERPGKPAFRFWQEGAGYDRNLRTEKSLLGSIDYIHANPVRAGLVARPGEWKWSSARWYESDKRIVDPELPTIHGLPPEAFG</sequence>
<evidence type="ECO:0000313" key="3">
    <source>
        <dbReference type="Proteomes" id="UP000315700"/>
    </source>
</evidence>
<dbReference type="KEGG" id="ccos:Pan44_22150"/>
<dbReference type="GO" id="GO:0006313">
    <property type="term" value="P:DNA transposition"/>
    <property type="evidence" value="ECO:0007669"/>
    <property type="project" value="InterPro"/>
</dbReference>
<dbReference type="GO" id="GO:0043565">
    <property type="term" value="F:sequence-specific DNA binding"/>
    <property type="evidence" value="ECO:0007669"/>
    <property type="project" value="TreeGrafter"/>
</dbReference>
<dbReference type="InParanoid" id="A0A517SDI8"/>
<dbReference type="Gene3D" id="3.30.70.1290">
    <property type="entry name" value="Transposase IS200-like"/>
    <property type="match status" value="1"/>
</dbReference>
<name>A0A517SDI8_9PLAN</name>
<dbReference type="EMBL" id="CP036271">
    <property type="protein sequence ID" value="QDT54188.1"/>
    <property type="molecule type" value="Genomic_DNA"/>
</dbReference>
<proteinExistence type="predicted"/>
<dbReference type="RefSeq" id="WP_145030019.1">
    <property type="nucleotide sequence ID" value="NZ_CP036271.1"/>
</dbReference>
<dbReference type="Proteomes" id="UP000315700">
    <property type="component" value="Chromosome"/>
</dbReference>
<gene>
    <name evidence="2" type="ORF">Pan44_22150</name>
</gene>
<dbReference type="SMART" id="SM01321">
    <property type="entry name" value="Y1_Tnp"/>
    <property type="match status" value="1"/>
</dbReference>
<organism evidence="2 3">
    <name type="scientific">Caulifigura coniformis</name>
    <dbReference type="NCBI Taxonomy" id="2527983"/>
    <lineage>
        <taxon>Bacteria</taxon>
        <taxon>Pseudomonadati</taxon>
        <taxon>Planctomycetota</taxon>
        <taxon>Planctomycetia</taxon>
        <taxon>Planctomycetales</taxon>
        <taxon>Planctomycetaceae</taxon>
        <taxon>Caulifigura</taxon>
    </lineage>
</organism>
<dbReference type="InterPro" id="IPR002686">
    <property type="entry name" value="Transposase_17"/>
</dbReference>
<dbReference type="OrthoDB" id="9794403at2"/>
<evidence type="ECO:0000259" key="1">
    <source>
        <dbReference type="SMART" id="SM01321"/>
    </source>
</evidence>
<dbReference type="PANTHER" id="PTHR36966">
    <property type="entry name" value="REP-ASSOCIATED TYROSINE TRANSPOSASE"/>
    <property type="match status" value="1"/>
</dbReference>
<protein>
    <submittedName>
        <fullName evidence="2">Transposase IS200 like protein</fullName>
    </submittedName>
</protein>
<dbReference type="InterPro" id="IPR036515">
    <property type="entry name" value="Transposase_17_sf"/>
</dbReference>
<feature type="domain" description="Transposase IS200-like" evidence="1">
    <location>
        <begin position="13"/>
        <end position="152"/>
    </location>
</feature>
<accession>A0A517SDI8</accession>
<evidence type="ECO:0000313" key="2">
    <source>
        <dbReference type="EMBL" id="QDT54188.1"/>
    </source>
</evidence>
<dbReference type="InterPro" id="IPR052715">
    <property type="entry name" value="RAYT_transposase"/>
</dbReference>
<dbReference type="SUPFAM" id="SSF143422">
    <property type="entry name" value="Transposase IS200-like"/>
    <property type="match status" value="1"/>
</dbReference>
<dbReference type="NCBIfam" id="NF047646">
    <property type="entry name" value="REP_Tyr_transpos"/>
    <property type="match status" value="1"/>
</dbReference>